<dbReference type="InterPro" id="IPR014710">
    <property type="entry name" value="RmlC-like_jellyroll"/>
</dbReference>
<accession>A0A5Q0CAV9</accession>
<keyword evidence="2" id="KW-1185">Reference proteome</keyword>
<dbReference type="AlphaFoldDB" id="A0A5Q0CAV9"/>
<dbReference type="EMBL" id="CP043498">
    <property type="protein sequence ID" value="QFY61017.1"/>
    <property type="molecule type" value="Genomic_DNA"/>
</dbReference>
<dbReference type="InterPro" id="IPR031723">
    <property type="entry name" value="DMSP_lyase"/>
</dbReference>
<proteinExistence type="predicted"/>
<evidence type="ECO:0000313" key="2">
    <source>
        <dbReference type="Proteomes" id="UP000326881"/>
    </source>
</evidence>
<dbReference type="Gene3D" id="2.60.120.10">
    <property type="entry name" value="Jelly Rolls"/>
    <property type="match status" value="1"/>
</dbReference>
<dbReference type="KEGG" id="rgr:FZ934_11695"/>
<evidence type="ECO:0000313" key="1">
    <source>
        <dbReference type="EMBL" id="QFY61017.1"/>
    </source>
</evidence>
<organism evidence="1 2">
    <name type="scientific">Rhizobium grahamii</name>
    <dbReference type="NCBI Taxonomy" id="1120045"/>
    <lineage>
        <taxon>Bacteria</taxon>
        <taxon>Pseudomonadati</taxon>
        <taxon>Pseudomonadota</taxon>
        <taxon>Alphaproteobacteria</taxon>
        <taxon>Hyphomicrobiales</taxon>
        <taxon>Rhizobiaceae</taxon>
        <taxon>Rhizobium/Agrobacterium group</taxon>
        <taxon>Rhizobium</taxon>
    </lineage>
</organism>
<reference evidence="1 2" key="1">
    <citation type="submission" date="2019-08" db="EMBL/GenBank/DDBJ databases">
        <title>Prosopis cineraria nodule microbiome.</title>
        <authorList>
            <person name="Ali R."/>
            <person name="Chaluvadi S.R."/>
            <person name="Wang X."/>
        </authorList>
    </citation>
    <scope>NUCLEOTIDE SEQUENCE [LARGE SCALE GENOMIC DNA]</scope>
    <source>
        <strain evidence="1 2">BG7</strain>
    </source>
</reference>
<dbReference type="OrthoDB" id="9083851at2"/>
<sequence length="236" mass="25769">MRAVTKESSVASLKSRLRREADLLLHRGTRATQGDYSVRRASRPVAVQRLIGALGNIMLSDSTPMMEKFVAGKVFHRLQEPGAVANKPVAAMPLATQMQFALRHLSQKGPAFAEVASAIGDLAKSLEWVASKTGPFASLNIEHTHAHAVVAGVSGVEERDDVALGLTIMAPYTRFPDHIQYRSRVFLALSDCEFSCDDKGWQRGSVGSIFFNDAGHNVAMRCTARPLLAAWCHVER</sequence>
<dbReference type="Proteomes" id="UP000326881">
    <property type="component" value="Chromosome"/>
</dbReference>
<name>A0A5Q0CAV9_9HYPH</name>
<gene>
    <name evidence="1" type="ORF">FZ934_11695</name>
</gene>
<dbReference type="GO" id="GO:0047869">
    <property type="term" value="F:dimethylpropiothetin dethiomethylase activity"/>
    <property type="evidence" value="ECO:0007669"/>
    <property type="project" value="InterPro"/>
</dbReference>
<dbReference type="Pfam" id="PF16867">
    <property type="entry name" value="DMSP_lyase"/>
    <property type="match status" value="1"/>
</dbReference>
<protein>
    <submittedName>
        <fullName evidence="1">Uncharacterized protein</fullName>
    </submittedName>
</protein>